<evidence type="ECO:0000313" key="2">
    <source>
        <dbReference type="EMBL" id="KAJ5408568.1"/>
    </source>
</evidence>
<proteinExistence type="predicted"/>
<name>A0A9X0BDC3_9EURO</name>
<dbReference type="EMBL" id="JAPZBU010000004">
    <property type="protein sequence ID" value="KAJ5408568.1"/>
    <property type="molecule type" value="Genomic_DNA"/>
</dbReference>
<feature type="compositionally biased region" description="Low complexity" evidence="1">
    <location>
        <begin position="40"/>
        <end position="76"/>
    </location>
</feature>
<dbReference type="AlphaFoldDB" id="A0A9X0BDC3"/>
<comment type="caution">
    <text evidence="2">The sequence shown here is derived from an EMBL/GenBank/DDBJ whole genome shotgun (WGS) entry which is preliminary data.</text>
</comment>
<dbReference type="OrthoDB" id="4349176at2759"/>
<sequence>MDLSSLEGPPIDDPRVVITPDPIDDGLVHLRSPTIDSNTNPSRLWRSLPPRPSSRGSSSSYESPAANNNNNNNNNDHPYRHNYRPSFPRTETSLSESQLRRTHAQRGRRSPSPEIDMDIDLHMQLRIDSESRVPRFNQRPRSPMRDLIPLPLLSVDVPSSSTRQQERGRRTQSCCPLVWVESEQQWVVSESYRHQQQQQQQQQEEPHVEQSRTPDTIFHRIPPSDPFLGLGLSSGFDAWDGAETESVDCPPTYESHGFSPTYVRRLGQGEGQGQGRWSEVAYRMHDVSTPYGRR</sequence>
<evidence type="ECO:0000313" key="3">
    <source>
        <dbReference type="Proteomes" id="UP001147747"/>
    </source>
</evidence>
<gene>
    <name evidence="2" type="ORF">N7509_002451</name>
</gene>
<dbReference type="Proteomes" id="UP001147747">
    <property type="component" value="Unassembled WGS sequence"/>
</dbReference>
<keyword evidence="3" id="KW-1185">Reference proteome</keyword>
<accession>A0A9X0BDC3</accession>
<reference evidence="2" key="2">
    <citation type="journal article" date="2023" name="IMA Fungus">
        <title>Comparative genomic study of the Penicillium genus elucidates a diverse pangenome and 15 lateral gene transfer events.</title>
        <authorList>
            <person name="Petersen C."/>
            <person name="Sorensen T."/>
            <person name="Nielsen M.R."/>
            <person name="Sondergaard T.E."/>
            <person name="Sorensen J.L."/>
            <person name="Fitzpatrick D.A."/>
            <person name="Frisvad J.C."/>
            <person name="Nielsen K.L."/>
        </authorList>
    </citation>
    <scope>NUCLEOTIDE SEQUENCE</scope>
    <source>
        <strain evidence="2">IBT 29677</strain>
    </source>
</reference>
<feature type="region of interest" description="Disordered" evidence="1">
    <location>
        <begin position="194"/>
        <end position="217"/>
    </location>
</feature>
<evidence type="ECO:0000256" key="1">
    <source>
        <dbReference type="SAM" id="MobiDB-lite"/>
    </source>
</evidence>
<dbReference type="GeneID" id="81366068"/>
<feature type="region of interest" description="Disordered" evidence="1">
    <location>
        <begin position="1"/>
        <end position="119"/>
    </location>
</feature>
<organism evidence="2 3">
    <name type="scientific">Penicillium cosmopolitanum</name>
    <dbReference type="NCBI Taxonomy" id="1131564"/>
    <lineage>
        <taxon>Eukaryota</taxon>
        <taxon>Fungi</taxon>
        <taxon>Dikarya</taxon>
        <taxon>Ascomycota</taxon>
        <taxon>Pezizomycotina</taxon>
        <taxon>Eurotiomycetes</taxon>
        <taxon>Eurotiomycetidae</taxon>
        <taxon>Eurotiales</taxon>
        <taxon>Aspergillaceae</taxon>
        <taxon>Penicillium</taxon>
    </lineage>
</organism>
<protein>
    <submittedName>
        <fullName evidence="2">Uncharacterized protein</fullName>
    </submittedName>
</protein>
<dbReference type="RefSeq" id="XP_056492883.1">
    <property type="nucleotide sequence ID" value="XM_056627088.1"/>
</dbReference>
<reference evidence="2" key="1">
    <citation type="submission" date="2022-12" db="EMBL/GenBank/DDBJ databases">
        <authorList>
            <person name="Petersen C."/>
        </authorList>
    </citation>
    <scope>NUCLEOTIDE SEQUENCE</scope>
    <source>
        <strain evidence="2">IBT 29677</strain>
    </source>
</reference>
<feature type="compositionally biased region" description="Basic residues" evidence="1">
    <location>
        <begin position="100"/>
        <end position="109"/>
    </location>
</feature>